<dbReference type="InterPro" id="IPR051541">
    <property type="entry name" value="PTS_SugarTrans_NitroReg"/>
</dbReference>
<dbReference type="GO" id="GO:0009401">
    <property type="term" value="P:phosphoenolpyruvate-dependent sugar phosphotransferase system"/>
    <property type="evidence" value="ECO:0007669"/>
    <property type="project" value="UniProtKB-KW"/>
</dbReference>
<dbReference type="PANTHER" id="PTHR47738">
    <property type="entry name" value="PTS SYSTEM FRUCTOSE-LIKE EIIA COMPONENT-RELATED"/>
    <property type="match status" value="1"/>
</dbReference>
<evidence type="ECO:0000256" key="5">
    <source>
        <dbReference type="ARBA" id="ARBA00022683"/>
    </source>
</evidence>
<dbReference type="SUPFAM" id="SSF52794">
    <property type="entry name" value="PTS system IIB component-like"/>
    <property type="match status" value="1"/>
</dbReference>
<keyword evidence="1" id="KW-0813">Transport</keyword>
<keyword evidence="2" id="KW-0597">Phosphoprotein</keyword>
<dbReference type="AlphaFoldDB" id="A0A921LQD5"/>
<reference evidence="8" key="2">
    <citation type="submission" date="2021-09" db="EMBL/GenBank/DDBJ databases">
        <authorList>
            <person name="Gilroy R."/>
        </authorList>
    </citation>
    <scope>NUCLEOTIDE SEQUENCE</scope>
    <source>
        <strain evidence="8">ChiGjej2B2-7701</strain>
    </source>
</reference>
<dbReference type="GO" id="GO:0008982">
    <property type="term" value="F:protein-N(PI)-phosphohistidine-sugar phosphotransferase activity"/>
    <property type="evidence" value="ECO:0007669"/>
    <property type="project" value="InterPro"/>
</dbReference>
<reference evidence="8" key="1">
    <citation type="journal article" date="2021" name="PeerJ">
        <title>Extensive microbial diversity within the chicken gut microbiome revealed by metagenomics and culture.</title>
        <authorList>
            <person name="Gilroy R."/>
            <person name="Ravi A."/>
            <person name="Getino M."/>
            <person name="Pursley I."/>
            <person name="Horton D.L."/>
            <person name="Alikhan N.F."/>
            <person name="Baker D."/>
            <person name="Gharbi K."/>
            <person name="Hall N."/>
            <person name="Watson M."/>
            <person name="Adriaenssens E.M."/>
            <person name="Foster-Nyarko E."/>
            <person name="Jarju S."/>
            <person name="Secka A."/>
            <person name="Antonio M."/>
            <person name="Oren A."/>
            <person name="Chaudhuri R.R."/>
            <person name="La Ragione R."/>
            <person name="Hildebrand F."/>
            <person name="Pallen M.J."/>
        </authorList>
    </citation>
    <scope>NUCLEOTIDE SEQUENCE</scope>
    <source>
        <strain evidence="8">ChiGjej2B2-7701</strain>
    </source>
</reference>
<evidence type="ECO:0000313" key="9">
    <source>
        <dbReference type="Proteomes" id="UP000746751"/>
    </source>
</evidence>
<dbReference type="InterPro" id="IPR016152">
    <property type="entry name" value="PTrfase/Anion_transptr"/>
</dbReference>
<dbReference type="GO" id="GO:0016020">
    <property type="term" value="C:membrane"/>
    <property type="evidence" value="ECO:0007669"/>
    <property type="project" value="InterPro"/>
</dbReference>
<dbReference type="NCBIfam" id="TIGR00848">
    <property type="entry name" value="fruA"/>
    <property type="match status" value="1"/>
</dbReference>
<proteinExistence type="predicted"/>
<dbReference type="CDD" id="cd00211">
    <property type="entry name" value="PTS_IIA_fru"/>
    <property type="match status" value="1"/>
</dbReference>
<dbReference type="Proteomes" id="UP000746751">
    <property type="component" value="Unassembled WGS sequence"/>
</dbReference>
<dbReference type="Pfam" id="PF00359">
    <property type="entry name" value="PTS_EIIA_2"/>
    <property type="match status" value="1"/>
</dbReference>
<keyword evidence="3" id="KW-0762">Sugar transport</keyword>
<dbReference type="InterPro" id="IPR036095">
    <property type="entry name" value="PTS_EIIB-like_sf"/>
</dbReference>
<accession>A0A921LQD5</accession>
<evidence type="ECO:0000256" key="1">
    <source>
        <dbReference type="ARBA" id="ARBA00022448"/>
    </source>
</evidence>
<name>A0A921LQD5_9ACTN</name>
<evidence type="ECO:0000313" key="8">
    <source>
        <dbReference type="EMBL" id="HJG29844.1"/>
    </source>
</evidence>
<evidence type="ECO:0000256" key="6">
    <source>
        <dbReference type="SAM" id="MobiDB-lite"/>
    </source>
</evidence>
<feature type="domain" description="PTS EIIA type-2" evidence="7">
    <location>
        <begin position="148"/>
        <end position="294"/>
    </location>
</feature>
<evidence type="ECO:0000256" key="3">
    <source>
        <dbReference type="ARBA" id="ARBA00022597"/>
    </source>
</evidence>
<dbReference type="GO" id="GO:0030295">
    <property type="term" value="F:protein kinase activator activity"/>
    <property type="evidence" value="ECO:0007669"/>
    <property type="project" value="TreeGrafter"/>
</dbReference>
<dbReference type="EC" id="2.7.1.202" evidence="8"/>
<dbReference type="Gene3D" id="3.40.50.2300">
    <property type="match status" value="1"/>
</dbReference>
<keyword evidence="4 8" id="KW-0808">Transferase</keyword>
<sequence length="296" mass="30620">MAHRVDLVVSVERGAKQAAASIEEAARGRSLAVRTELYAADGAVDELTREEIASAHAALIIGSAPLGAERFAGVPLISTGAACPLTVEAAGDLIDGALALARLSGNQAAPSGSPSRKETLGSKLRRKLARAPQEAGPRAQASSGFAASVVSADYVLTGLHCSTRDEVLSTLSRCAVDLGLAQDTDELMAAFLKREAEGTTGMLDGFAIPHAKSATVQRAAVMVAKLAQGAEEWETMDGMPVRVAIALLIPEGQSGTTHLKLLSRVAEALMDDGFRAAVKDADDPEGVARVVSERLS</sequence>
<dbReference type="EMBL" id="DYVF01000003">
    <property type="protein sequence ID" value="HJG29844.1"/>
    <property type="molecule type" value="Genomic_DNA"/>
</dbReference>
<dbReference type="SUPFAM" id="SSF55804">
    <property type="entry name" value="Phoshotransferase/anion transport protein"/>
    <property type="match status" value="1"/>
</dbReference>
<protein>
    <submittedName>
        <fullName evidence="8">Fructose PTS transporter subunit IIA</fullName>
        <ecNumber evidence="8">2.7.1.202</ecNumber>
    </submittedName>
</protein>
<dbReference type="PROSITE" id="PS51094">
    <property type="entry name" value="PTS_EIIA_TYPE_2"/>
    <property type="match status" value="1"/>
</dbReference>
<evidence type="ECO:0000256" key="4">
    <source>
        <dbReference type="ARBA" id="ARBA00022679"/>
    </source>
</evidence>
<evidence type="ECO:0000256" key="2">
    <source>
        <dbReference type="ARBA" id="ARBA00022553"/>
    </source>
</evidence>
<evidence type="ECO:0000259" key="7">
    <source>
        <dbReference type="PROSITE" id="PS51094"/>
    </source>
</evidence>
<dbReference type="InterPro" id="IPR002178">
    <property type="entry name" value="PTS_EIIA_type-2_dom"/>
</dbReference>
<keyword evidence="5" id="KW-0598">Phosphotransferase system</keyword>
<dbReference type="Gene3D" id="3.40.930.10">
    <property type="entry name" value="Mannitol-specific EII, Chain A"/>
    <property type="match status" value="1"/>
</dbReference>
<organism evidence="8 9">
    <name type="scientific">Collinsella ihumii</name>
    <dbReference type="NCBI Taxonomy" id="1720204"/>
    <lineage>
        <taxon>Bacteria</taxon>
        <taxon>Bacillati</taxon>
        <taxon>Actinomycetota</taxon>
        <taxon>Coriobacteriia</taxon>
        <taxon>Coriobacteriales</taxon>
        <taxon>Coriobacteriaceae</taxon>
        <taxon>Collinsella</taxon>
    </lineage>
</organism>
<dbReference type="InterPro" id="IPR004715">
    <property type="entry name" value="PTS_IIA_fruc"/>
</dbReference>
<feature type="region of interest" description="Disordered" evidence="6">
    <location>
        <begin position="105"/>
        <end position="139"/>
    </location>
</feature>
<feature type="compositionally biased region" description="Polar residues" evidence="6">
    <location>
        <begin position="105"/>
        <end position="114"/>
    </location>
</feature>
<comment type="caution">
    <text evidence="8">The sequence shown here is derived from an EMBL/GenBank/DDBJ whole genome shotgun (WGS) entry which is preliminary data.</text>
</comment>
<dbReference type="PANTHER" id="PTHR47738:SF1">
    <property type="entry name" value="NITROGEN REGULATORY PROTEIN"/>
    <property type="match status" value="1"/>
</dbReference>
<gene>
    <name evidence="8" type="ORF">K8U80_00415</name>
</gene>